<reference evidence="2" key="2">
    <citation type="submission" date="2021-01" db="EMBL/GenBank/DDBJ databases">
        <authorList>
            <person name="Hahn C.R."/>
            <person name="Youssef N.H."/>
            <person name="Elshahed M."/>
        </authorList>
    </citation>
    <scope>NUCLEOTIDE SEQUENCE</scope>
    <source>
        <strain evidence="2">Zod_Metabat.24</strain>
    </source>
</reference>
<evidence type="ECO:0000313" key="2">
    <source>
        <dbReference type="EMBL" id="MBN1572965.1"/>
    </source>
</evidence>
<organism evidence="2 3">
    <name type="scientific">Candidatus Zymogenus saltonus</name>
    <dbReference type="NCBI Taxonomy" id="2844893"/>
    <lineage>
        <taxon>Bacteria</taxon>
        <taxon>Deltaproteobacteria</taxon>
        <taxon>Candidatus Zymogenia</taxon>
        <taxon>Candidatus Zymogeniales</taxon>
        <taxon>Candidatus Zymogenaceae</taxon>
        <taxon>Candidatus Zymogenus</taxon>
    </lineage>
</organism>
<protein>
    <submittedName>
        <fullName evidence="2">Glucose 1-dehydrogenase</fullName>
        <ecNumber evidence="2">1.1.1.47</ecNumber>
    </submittedName>
</protein>
<dbReference type="InterPro" id="IPR002347">
    <property type="entry name" value="SDR_fam"/>
</dbReference>
<gene>
    <name evidence="2" type="ORF">JW984_07200</name>
</gene>
<dbReference type="SUPFAM" id="SSF51735">
    <property type="entry name" value="NAD(P)-binding Rossmann-fold domains"/>
    <property type="match status" value="1"/>
</dbReference>
<dbReference type="PANTHER" id="PTHR43943:SF2">
    <property type="entry name" value="DEHYDROGENASE_REDUCTASE 4"/>
    <property type="match status" value="1"/>
</dbReference>
<dbReference type="Gene3D" id="3.40.50.720">
    <property type="entry name" value="NAD(P)-binding Rossmann-like Domain"/>
    <property type="match status" value="1"/>
</dbReference>
<dbReference type="InterPro" id="IPR036291">
    <property type="entry name" value="NAD(P)-bd_dom_sf"/>
</dbReference>
<dbReference type="Proteomes" id="UP000809273">
    <property type="component" value="Unassembled WGS sequence"/>
</dbReference>
<reference evidence="2" key="1">
    <citation type="journal article" date="2021" name="Environ. Microbiol.">
        <title>Genomic characterization of three novel Desulfobacterota classes expand the metabolic and phylogenetic diversity of the phylum.</title>
        <authorList>
            <person name="Murphy C.L."/>
            <person name="Biggerstaff J."/>
            <person name="Eichhorn A."/>
            <person name="Ewing E."/>
            <person name="Shahan R."/>
            <person name="Soriano D."/>
            <person name="Stewart S."/>
            <person name="VanMol K."/>
            <person name="Walker R."/>
            <person name="Walters P."/>
            <person name="Elshahed M.S."/>
            <person name="Youssef N.H."/>
        </authorList>
    </citation>
    <scope>NUCLEOTIDE SEQUENCE</scope>
    <source>
        <strain evidence="2">Zod_Metabat.24</strain>
    </source>
</reference>
<dbReference type="PANTHER" id="PTHR43943">
    <property type="entry name" value="DEHYDROGENASE/REDUCTASE (SDR FAMILY) MEMBER 4"/>
    <property type="match status" value="1"/>
</dbReference>
<name>A0A9D8KD89_9DELT</name>
<dbReference type="Pfam" id="PF13561">
    <property type="entry name" value="adh_short_C2"/>
    <property type="match status" value="1"/>
</dbReference>
<dbReference type="EMBL" id="JAFGIX010000033">
    <property type="protein sequence ID" value="MBN1572965.1"/>
    <property type="molecule type" value="Genomic_DNA"/>
</dbReference>
<dbReference type="NCBIfam" id="NF005559">
    <property type="entry name" value="PRK07231.1"/>
    <property type="match status" value="1"/>
</dbReference>
<dbReference type="FunFam" id="3.40.50.720:FF:000084">
    <property type="entry name" value="Short-chain dehydrogenase reductase"/>
    <property type="match status" value="1"/>
</dbReference>
<comment type="similarity">
    <text evidence="1">Belongs to the short-chain dehydrogenases/reductases (SDR) family.</text>
</comment>
<comment type="caution">
    <text evidence="2">The sequence shown here is derived from an EMBL/GenBank/DDBJ whole genome shotgun (WGS) entry which is preliminary data.</text>
</comment>
<keyword evidence="2" id="KW-0560">Oxidoreductase</keyword>
<dbReference type="PRINTS" id="PR00081">
    <property type="entry name" value="GDHRDH"/>
</dbReference>
<evidence type="ECO:0000256" key="1">
    <source>
        <dbReference type="ARBA" id="ARBA00006484"/>
    </source>
</evidence>
<dbReference type="GO" id="GO:0047936">
    <property type="term" value="F:glucose 1-dehydrogenase [NAD(P)+] activity"/>
    <property type="evidence" value="ECO:0007669"/>
    <property type="project" value="UniProtKB-EC"/>
</dbReference>
<proteinExistence type="inferred from homology"/>
<accession>A0A9D8KD89</accession>
<dbReference type="EC" id="1.1.1.47" evidence="2"/>
<dbReference type="AlphaFoldDB" id="A0A9D8KD89"/>
<evidence type="ECO:0000313" key="3">
    <source>
        <dbReference type="Proteomes" id="UP000809273"/>
    </source>
</evidence>
<sequence length="256" mass="26798">MGKDTFSLKGKNVLVTGGSRGIGISLALGFADAGAENIAICSRKEDTLLDAKGKIEERGAKVIAVPAHLGKLEDIDGLFEKIKGEMGTLDILVNNVGMNIFTPAVTDADESLWDKIIDTNLKSVFLVSQRGARMMKDAGKGGKIINISTVAARRATPGLGIYGVAKAGVEMLTKVLAQELAPFNIQVNAIALAMIKTKFSEPLWSNPDILKQIAATNPMGRIGDPEEVVGAALFLASEASSFVTGSVILLDGGTTA</sequence>
<dbReference type="PRINTS" id="PR00080">
    <property type="entry name" value="SDRFAMILY"/>
</dbReference>
<dbReference type="CDD" id="cd05233">
    <property type="entry name" value="SDR_c"/>
    <property type="match status" value="1"/>
</dbReference>